<dbReference type="RefSeq" id="XP_036673421.3">
    <property type="nucleotide sequence ID" value="XM_036817526.3"/>
</dbReference>
<feature type="chain" id="PRO_5046411885" evidence="2">
    <location>
        <begin position="23"/>
        <end position="384"/>
    </location>
</feature>
<dbReference type="InterPro" id="IPR020837">
    <property type="entry name" value="Fibrinogen_CS"/>
</dbReference>
<dbReference type="InterPro" id="IPR002181">
    <property type="entry name" value="Fibrinogen_a/b/g_C_dom"/>
</dbReference>
<dbReference type="GO" id="GO:0005615">
    <property type="term" value="C:extracellular space"/>
    <property type="evidence" value="ECO:0007669"/>
    <property type="project" value="TreeGrafter"/>
</dbReference>
<dbReference type="PROSITE" id="PS00514">
    <property type="entry name" value="FIBRINOGEN_C_1"/>
    <property type="match status" value="1"/>
</dbReference>
<dbReference type="PROSITE" id="PS51406">
    <property type="entry name" value="FIBRINOGEN_C_2"/>
    <property type="match status" value="1"/>
</dbReference>
<keyword evidence="1" id="KW-1015">Disulfide bond</keyword>
<dbReference type="InterPro" id="IPR050373">
    <property type="entry name" value="Fibrinogen_C-term_domain"/>
</dbReference>
<dbReference type="Gene3D" id="3.90.215.10">
    <property type="entry name" value="Gamma Fibrinogen, chain A, domain 1"/>
    <property type="match status" value="1"/>
</dbReference>
<dbReference type="SMART" id="SM00186">
    <property type="entry name" value="FBG"/>
    <property type="match status" value="1"/>
</dbReference>
<feature type="signal peptide" evidence="2">
    <location>
        <begin position="1"/>
        <end position="22"/>
    </location>
</feature>
<protein>
    <submittedName>
        <fullName evidence="5">Ficolin-3</fullName>
    </submittedName>
</protein>
<dbReference type="PANTHER" id="PTHR19143:SF185">
    <property type="entry name" value="ANGIOPOIETIN-RELATED PROTEIN 5"/>
    <property type="match status" value="1"/>
</dbReference>
<dbReference type="InterPro" id="IPR036056">
    <property type="entry name" value="Fibrinogen-like_C"/>
</dbReference>
<evidence type="ECO:0000256" key="2">
    <source>
        <dbReference type="SAM" id="SignalP"/>
    </source>
</evidence>
<gene>
    <name evidence="5" type="primary">LOC108017080</name>
</gene>
<dbReference type="PANTHER" id="PTHR19143">
    <property type="entry name" value="FIBRINOGEN/TENASCIN/ANGIOPOEITIN"/>
    <property type="match status" value="1"/>
</dbReference>
<name>A0AB40A866_DROSZ</name>
<evidence type="ECO:0000313" key="4">
    <source>
        <dbReference type="Proteomes" id="UP001652628"/>
    </source>
</evidence>
<organism evidence="4 5">
    <name type="scientific">Drosophila suzukii</name>
    <name type="common">Spotted-wing drosophila fruit fly</name>
    <dbReference type="NCBI Taxonomy" id="28584"/>
    <lineage>
        <taxon>Eukaryota</taxon>
        <taxon>Metazoa</taxon>
        <taxon>Ecdysozoa</taxon>
        <taxon>Arthropoda</taxon>
        <taxon>Hexapoda</taxon>
        <taxon>Insecta</taxon>
        <taxon>Pterygota</taxon>
        <taxon>Neoptera</taxon>
        <taxon>Endopterygota</taxon>
        <taxon>Diptera</taxon>
        <taxon>Brachycera</taxon>
        <taxon>Muscomorpha</taxon>
        <taxon>Ephydroidea</taxon>
        <taxon>Drosophilidae</taxon>
        <taxon>Drosophila</taxon>
        <taxon>Sophophora</taxon>
    </lineage>
</organism>
<keyword evidence="2" id="KW-0732">Signal</keyword>
<dbReference type="Proteomes" id="UP001652628">
    <property type="component" value="Chromosome 3"/>
</dbReference>
<dbReference type="SUPFAM" id="SSF56496">
    <property type="entry name" value="Fibrinogen C-terminal domain-like"/>
    <property type="match status" value="1"/>
</dbReference>
<dbReference type="Pfam" id="PF00147">
    <property type="entry name" value="Fibrinogen_C"/>
    <property type="match status" value="1"/>
</dbReference>
<evidence type="ECO:0000259" key="3">
    <source>
        <dbReference type="PROSITE" id="PS51406"/>
    </source>
</evidence>
<proteinExistence type="predicted"/>
<evidence type="ECO:0000256" key="1">
    <source>
        <dbReference type="ARBA" id="ARBA00023157"/>
    </source>
</evidence>
<sequence length="384" mass="44492">MMKFSLIFLLAWSSVFLGSTHTMSRIRKSDIGLKSLEELILIRKTLARQALRLRGLEINLHHVLSKVVFLSDADVHAPGRFSSKADPLTELSERLNTLLKRLSHEDLDQQFLKACQKNRSRLLETSPNQTSKKDVSKVKVIPKVDFHQPAKSDCYELDEAVRVDGVYRFLVPERNEVQRDLHQRYCAFATDGPAWTVIQNRGGSFDPLENFNRSWDEYRAGFGNLSRDFWFGNEFTHKILYRDDHELRVELREEDQDPADWAEYSIFRMDSERYNYQLSVEGDFRGSLPDVLEKLNGTEFSTHDRRRNGDTENSRDSNCAEQYGGGWWFDGCTQSNLNGELGVHQRASPAIIWSNWRIGTDKPKNSRMMIRPVNPVPGGYFYED</sequence>
<evidence type="ECO:0000313" key="5">
    <source>
        <dbReference type="RefSeq" id="XP_036673421.3"/>
    </source>
</evidence>
<keyword evidence="4" id="KW-1185">Reference proteome</keyword>
<reference evidence="5" key="1">
    <citation type="submission" date="2025-08" db="UniProtKB">
        <authorList>
            <consortium name="RefSeq"/>
        </authorList>
    </citation>
    <scope>IDENTIFICATION</scope>
</reference>
<dbReference type="InterPro" id="IPR014716">
    <property type="entry name" value="Fibrinogen_a/b/g_C_1"/>
</dbReference>
<dbReference type="CDD" id="cd00087">
    <property type="entry name" value="FReD"/>
    <property type="match status" value="1"/>
</dbReference>
<accession>A0AB40A866</accession>
<dbReference type="GeneID" id="108017080"/>
<dbReference type="AlphaFoldDB" id="A0AB40A866"/>
<feature type="domain" description="Fibrinogen C-terminal" evidence="3">
    <location>
        <begin position="145"/>
        <end position="374"/>
    </location>
</feature>